<dbReference type="InterPro" id="IPR018750">
    <property type="entry name" value="DUF2306_membrane"/>
</dbReference>
<feature type="transmembrane region" description="Helical" evidence="1">
    <location>
        <begin position="176"/>
        <end position="195"/>
    </location>
</feature>
<evidence type="ECO:0000256" key="1">
    <source>
        <dbReference type="SAM" id="Phobius"/>
    </source>
</evidence>
<feature type="transmembrane region" description="Helical" evidence="1">
    <location>
        <begin position="110"/>
        <end position="132"/>
    </location>
</feature>
<feature type="transmembrane region" description="Helical" evidence="1">
    <location>
        <begin position="144"/>
        <end position="170"/>
    </location>
</feature>
<keyword evidence="1" id="KW-0472">Membrane</keyword>
<evidence type="ECO:0000313" key="2">
    <source>
        <dbReference type="EMBL" id="MBE9463829.1"/>
    </source>
</evidence>
<proteinExistence type="predicted"/>
<feature type="transmembrane region" description="Helical" evidence="1">
    <location>
        <begin position="7"/>
        <end position="26"/>
    </location>
</feature>
<gene>
    <name evidence="2" type="ORF">IEE83_18250</name>
</gene>
<dbReference type="Proteomes" id="UP000634134">
    <property type="component" value="Unassembled WGS sequence"/>
</dbReference>
<accession>A0ABR9WEA5</accession>
<keyword evidence="1" id="KW-1133">Transmembrane helix</keyword>
<keyword evidence="3" id="KW-1185">Reference proteome</keyword>
<protein>
    <submittedName>
        <fullName evidence="2">DUF2306 domain-containing protein</fullName>
    </submittedName>
</protein>
<dbReference type="Pfam" id="PF10067">
    <property type="entry name" value="DUF2306"/>
    <property type="match status" value="1"/>
</dbReference>
<keyword evidence="1" id="KW-0812">Transmembrane</keyword>
<comment type="caution">
    <text evidence="2">The sequence shown here is derived from an EMBL/GenBank/DDBJ whole genome shotgun (WGS) entry which is preliminary data.</text>
</comment>
<feature type="transmembrane region" description="Helical" evidence="1">
    <location>
        <begin position="87"/>
        <end position="104"/>
    </location>
</feature>
<reference evidence="3" key="1">
    <citation type="submission" date="2023-07" db="EMBL/GenBank/DDBJ databases">
        <title>Dyadobacter sp. nov 'subterranea' isolated from contaminted grondwater.</title>
        <authorList>
            <person name="Szabo I."/>
            <person name="Al-Omari J."/>
            <person name="Szerdahelyi S.G."/>
            <person name="Rado J."/>
        </authorList>
    </citation>
    <scope>NUCLEOTIDE SEQUENCE [LARGE SCALE GENOMIC DNA]</scope>
    <source>
        <strain evidence="3">UP-52</strain>
    </source>
</reference>
<dbReference type="RefSeq" id="WP_194121931.1">
    <property type="nucleotide sequence ID" value="NZ_JACYGY010000001.1"/>
</dbReference>
<organism evidence="2 3">
    <name type="scientific">Dyadobacter subterraneus</name>
    <dbReference type="NCBI Taxonomy" id="2773304"/>
    <lineage>
        <taxon>Bacteria</taxon>
        <taxon>Pseudomonadati</taxon>
        <taxon>Bacteroidota</taxon>
        <taxon>Cytophagia</taxon>
        <taxon>Cytophagales</taxon>
        <taxon>Spirosomataceae</taxon>
        <taxon>Dyadobacter</taxon>
    </lineage>
</organism>
<evidence type="ECO:0000313" key="3">
    <source>
        <dbReference type="Proteomes" id="UP000634134"/>
    </source>
</evidence>
<dbReference type="EMBL" id="JACYGY010000001">
    <property type="protein sequence ID" value="MBE9463829.1"/>
    <property type="molecule type" value="Genomic_DNA"/>
</dbReference>
<name>A0ABR9WEA5_9BACT</name>
<feature type="transmembrane region" description="Helical" evidence="1">
    <location>
        <begin position="46"/>
        <end position="67"/>
    </location>
</feature>
<sequence>MKKKIFWILFGFFSITIGLYPLKYFLTDKTIGILNAKPNWLLTNGAWCISFYTHIALGGISLLVGWLQFSPRLRSTNVKVHRHIGQIYVLSALLSSFSGFYIALYADGGFWASLGFSILGIIWFCTTLMAYITIKNQRIVLHQVLMIYSYAACFAAVTLRIWLPVLILIIGNYGRAYIAVAWLCWIPNMLVAHWITKKSVQKSR</sequence>